<evidence type="ECO:0000256" key="2">
    <source>
        <dbReference type="SAM" id="Phobius"/>
    </source>
</evidence>
<keyword evidence="2" id="KW-1133">Transmembrane helix</keyword>
<proteinExistence type="predicted"/>
<sequence length="200" mass="21829">MNSTNKEKTLLYFFLSASSGVIILLLACIFYQCRARSKEKKQANLCASRNHQTISVCRLPQDKSGAELSSLIGSSSQSNHTSPLYLDSDDSRNCVRLDNGIVGPSNQSMADYCGVGNGNGSGNYIYGASPALQQQIYHSSGSSHSSAEKFSCIRTNSRGGTIRSARTDYQWGSMGDPTGKYTRYSQVTPPRIPPSLHYYN</sequence>
<organism evidence="3 4">
    <name type="scientific">Ditylenchus dipsaci</name>
    <dbReference type="NCBI Taxonomy" id="166011"/>
    <lineage>
        <taxon>Eukaryota</taxon>
        <taxon>Metazoa</taxon>
        <taxon>Ecdysozoa</taxon>
        <taxon>Nematoda</taxon>
        <taxon>Chromadorea</taxon>
        <taxon>Rhabditida</taxon>
        <taxon>Tylenchina</taxon>
        <taxon>Tylenchomorpha</taxon>
        <taxon>Sphaerularioidea</taxon>
        <taxon>Anguinidae</taxon>
        <taxon>Anguininae</taxon>
        <taxon>Ditylenchus</taxon>
    </lineage>
</organism>
<dbReference type="PROSITE" id="PS51257">
    <property type="entry name" value="PROKAR_LIPOPROTEIN"/>
    <property type="match status" value="1"/>
</dbReference>
<evidence type="ECO:0000313" key="3">
    <source>
        <dbReference type="Proteomes" id="UP000887574"/>
    </source>
</evidence>
<keyword evidence="3" id="KW-1185">Reference proteome</keyword>
<reference evidence="4" key="1">
    <citation type="submission" date="2022-11" db="UniProtKB">
        <authorList>
            <consortium name="WormBaseParasite"/>
        </authorList>
    </citation>
    <scope>IDENTIFICATION</scope>
</reference>
<keyword evidence="2" id="KW-0472">Membrane</keyword>
<dbReference type="WBParaSite" id="jg20167">
    <property type="protein sequence ID" value="jg20167"/>
    <property type="gene ID" value="jg20167"/>
</dbReference>
<feature type="region of interest" description="Disordered" evidence="1">
    <location>
        <begin position="178"/>
        <end position="200"/>
    </location>
</feature>
<protein>
    <submittedName>
        <fullName evidence="4">Uncharacterized protein</fullName>
    </submittedName>
</protein>
<evidence type="ECO:0000256" key="1">
    <source>
        <dbReference type="SAM" id="MobiDB-lite"/>
    </source>
</evidence>
<feature type="transmembrane region" description="Helical" evidence="2">
    <location>
        <begin position="12"/>
        <end position="31"/>
    </location>
</feature>
<dbReference type="AlphaFoldDB" id="A0A915DIA1"/>
<dbReference type="Proteomes" id="UP000887574">
    <property type="component" value="Unplaced"/>
</dbReference>
<accession>A0A915DIA1</accession>
<evidence type="ECO:0000313" key="4">
    <source>
        <dbReference type="WBParaSite" id="jg20167"/>
    </source>
</evidence>
<keyword evidence="2" id="KW-0812">Transmembrane</keyword>
<name>A0A915DIA1_9BILA</name>